<dbReference type="OrthoDB" id="3021720at2759"/>
<feature type="region of interest" description="Disordered" evidence="1">
    <location>
        <begin position="1"/>
        <end position="23"/>
    </location>
</feature>
<name>A0A0D7AYB1_9AGAR</name>
<reference evidence="2 3" key="1">
    <citation type="journal article" date="2015" name="Fungal Genet. Biol.">
        <title>Evolution of novel wood decay mechanisms in Agaricales revealed by the genome sequences of Fistulina hepatica and Cylindrobasidium torrendii.</title>
        <authorList>
            <person name="Floudas D."/>
            <person name="Held B.W."/>
            <person name="Riley R."/>
            <person name="Nagy L.G."/>
            <person name="Koehler G."/>
            <person name="Ransdell A.S."/>
            <person name="Younus H."/>
            <person name="Chow J."/>
            <person name="Chiniquy J."/>
            <person name="Lipzen A."/>
            <person name="Tritt A."/>
            <person name="Sun H."/>
            <person name="Haridas S."/>
            <person name="LaButti K."/>
            <person name="Ohm R.A."/>
            <person name="Kues U."/>
            <person name="Blanchette R.A."/>
            <person name="Grigoriev I.V."/>
            <person name="Minto R.E."/>
            <person name="Hibbett D.S."/>
        </authorList>
    </citation>
    <scope>NUCLEOTIDE SEQUENCE [LARGE SCALE GENOMIC DNA]</scope>
    <source>
        <strain evidence="2 3">FP15055 ss-10</strain>
    </source>
</reference>
<accession>A0A0D7AYB1</accession>
<proteinExistence type="predicted"/>
<dbReference type="EMBL" id="KN880713">
    <property type="protein sequence ID" value="KIY63202.1"/>
    <property type="molecule type" value="Genomic_DNA"/>
</dbReference>
<feature type="compositionally biased region" description="Basic and acidic residues" evidence="1">
    <location>
        <begin position="109"/>
        <end position="120"/>
    </location>
</feature>
<gene>
    <name evidence="2" type="ORF">CYLTODRAFT_426298</name>
</gene>
<evidence type="ECO:0000256" key="1">
    <source>
        <dbReference type="SAM" id="MobiDB-lite"/>
    </source>
</evidence>
<keyword evidence="3" id="KW-1185">Reference proteome</keyword>
<protein>
    <submittedName>
        <fullName evidence="2">Uncharacterized protein</fullName>
    </submittedName>
</protein>
<sequence length="189" mass="20609">MQSICAHHLKAPPPTPAHGIYKDYDGDIHDPDYHHFPALPAVMTNSPGADEDTYVDPFSPSARASPSAPSPSPSSYTSPPSPGGSIRSHKKRRPGLTLRRSYLSLNSLRDGEDGEHEHESSTVSTDFGEDDDIAEEDTAGTTADKHRHPQRSLSADNVKRNIRAMSLSMSVSVFRARKKVQNALHSSDQ</sequence>
<dbReference type="Proteomes" id="UP000054007">
    <property type="component" value="Unassembled WGS sequence"/>
</dbReference>
<feature type="compositionally biased region" description="Low complexity" evidence="1">
    <location>
        <begin position="96"/>
        <end position="108"/>
    </location>
</feature>
<evidence type="ECO:0000313" key="3">
    <source>
        <dbReference type="Proteomes" id="UP000054007"/>
    </source>
</evidence>
<feature type="compositionally biased region" description="Low complexity" evidence="1">
    <location>
        <begin position="57"/>
        <end position="78"/>
    </location>
</feature>
<dbReference type="AlphaFoldDB" id="A0A0D7AYB1"/>
<feature type="region of interest" description="Disordered" evidence="1">
    <location>
        <begin position="39"/>
        <end position="156"/>
    </location>
</feature>
<organism evidence="2 3">
    <name type="scientific">Cylindrobasidium torrendii FP15055 ss-10</name>
    <dbReference type="NCBI Taxonomy" id="1314674"/>
    <lineage>
        <taxon>Eukaryota</taxon>
        <taxon>Fungi</taxon>
        <taxon>Dikarya</taxon>
        <taxon>Basidiomycota</taxon>
        <taxon>Agaricomycotina</taxon>
        <taxon>Agaricomycetes</taxon>
        <taxon>Agaricomycetidae</taxon>
        <taxon>Agaricales</taxon>
        <taxon>Marasmiineae</taxon>
        <taxon>Physalacriaceae</taxon>
        <taxon>Cylindrobasidium</taxon>
    </lineage>
</organism>
<feature type="compositionally biased region" description="Acidic residues" evidence="1">
    <location>
        <begin position="127"/>
        <end position="138"/>
    </location>
</feature>
<evidence type="ECO:0000313" key="2">
    <source>
        <dbReference type="EMBL" id="KIY63202.1"/>
    </source>
</evidence>